<evidence type="ECO:0000256" key="1">
    <source>
        <dbReference type="ARBA" id="ARBA00022614"/>
    </source>
</evidence>
<evidence type="ECO:0000313" key="5">
    <source>
        <dbReference type="Proteomes" id="UP000320839"/>
    </source>
</evidence>
<gene>
    <name evidence="4" type="ORF">Pan153_30640</name>
</gene>
<dbReference type="InterPro" id="IPR050836">
    <property type="entry name" value="SDS22/Internalin_LRR"/>
</dbReference>
<dbReference type="PANTHER" id="PTHR46652:SF3">
    <property type="entry name" value="LEUCINE-RICH REPEAT-CONTAINING PROTEIN 9"/>
    <property type="match status" value="1"/>
</dbReference>
<name>A0A518FPY3_9PLAN</name>
<dbReference type="RefSeq" id="WP_145456667.1">
    <property type="nucleotide sequence ID" value="NZ_CP036317.1"/>
</dbReference>
<dbReference type="PROSITE" id="PS51257">
    <property type="entry name" value="PROKAR_LIPOPROTEIN"/>
    <property type="match status" value="1"/>
</dbReference>
<sequence precursor="true">MRKLPRKILVPLALCITAACAAFVWHSAPDARAPVVQQQMPPPEPTSQATLIKLKKLGARWKRNQDGQVYWLFLKRLPLADDDLAVLQELPEVQILTLRGVHTIKGHHLTDAGLRHLIHLKKLRTLDLSANHGFTDACGETLGQLTSLQRLDLRQTAFTAAILPDLTQLKRLVSLTVDEIPLDENTIGYFEQMPLRELIGVRLVDASFPLLPRLTQLSRPPVRRLPIIKDSQLKYLTHFKKIRKLTVELTQGNSDTSRLKYLQALPELESLYLWLRERPEGPLDPTGLLSLAKVPSLKQLKVTAVDAQALEAVSHCTQVEELDLQSNRKRLSPADLHCLKTMSNLRVINLRRSMVCDRLWAELGKLKTLEEIHIDTWPSPGKDSAQKETPAFQMASLKHLTQLPHLKYLELDNFDITDEGLSYISTFRELESLSLLNAQITNAGLLQLRRLEHLKKLNFYGSKIDMDTAEELHRFIPQCRIEDNWCCGCMTIYADQRFTQK</sequence>
<evidence type="ECO:0000256" key="3">
    <source>
        <dbReference type="SAM" id="SignalP"/>
    </source>
</evidence>
<dbReference type="Pfam" id="PF13516">
    <property type="entry name" value="LRR_6"/>
    <property type="match status" value="1"/>
</dbReference>
<feature type="signal peptide" evidence="3">
    <location>
        <begin position="1"/>
        <end position="21"/>
    </location>
</feature>
<proteinExistence type="predicted"/>
<dbReference type="AlphaFoldDB" id="A0A518FPY3"/>
<dbReference type="Proteomes" id="UP000320839">
    <property type="component" value="Chromosome"/>
</dbReference>
<keyword evidence="3" id="KW-0732">Signal</keyword>
<dbReference type="InterPro" id="IPR032675">
    <property type="entry name" value="LRR_dom_sf"/>
</dbReference>
<dbReference type="OrthoDB" id="268839at2"/>
<feature type="chain" id="PRO_5021779200" evidence="3">
    <location>
        <begin position="22"/>
        <end position="501"/>
    </location>
</feature>
<dbReference type="PANTHER" id="PTHR46652">
    <property type="entry name" value="LEUCINE-RICH REPEAT AND IQ DOMAIN-CONTAINING PROTEIN 1-RELATED"/>
    <property type="match status" value="1"/>
</dbReference>
<keyword evidence="2" id="KW-0677">Repeat</keyword>
<protein>
    <submittedName>
        <fullName evidence="4">Leucine Rich repeats (2 copies)</fullName>
    </submittedName>
</protein>
<dbReference type="InterPro" id="IPR001611">
    <property type="entry name" value="Leu-rich_rpt"/>
</dbReference>
<dbReference type="EMBL" id="CP036317">
    <property type="protein sequence ID" value="QDV18406.1"/>
    <property type="molecule type" value="Genomic_DNA"/>
</dbReference>
<keyword evidence="1" id="KW-0433">Leucine-rich repeat</keyword>
<evidence type="ECO:0000256" key="2">
    <source>
        <dbReference type="ARBA" id="ARBA00022737"/>
    </source>
</evidence>
<dbReference type="SUPFAM" id="SSF52058">
    <property type="entry name" value="L domain-like"/>
    <property type="match status" value="1"/>
</dbReference>
<reference evidence="4 5" key="1">
    <citation type="submission" date="2019-02" db="EMBL/GenBank/DDBJ databases">
        <title>Deep-cultivation of Planctomycetes and their phenomic and genomic characterization uncovers novel biology.</title>
        <authorList>
            <person name="Wiegand S."/>
            <person name="Jogler M."/>
            <person name="Boedeker C."/>
            <person name="Pinto D."/>
            <person name="Vollmers J."/>
            <person name="Rivas-Marin E."/>
            <person name="Kohn T."/>
            <person name="Peeters S.H."/>
            <person name="Heuer A."/>
            <person name="Rast P."/>
            <person name="Oberbeckmann S."/>
            <person name="Bunk B."/>
            <person name="Jeske O."/>
            <person name="Meyerdierks A."/>
            <person name="Storesund J.E."/>
            <person name="Kallscheuer N."/>
            <person name="Luecker S."/>
            <person name="Lage O.M."/>
            <person name="Pohl T."/>
            <person name="Merkel B.J."/>
            <person name="Hornburger P."/>
            <person name="Mueller R.-W."/>
            <person name="Bruemmer F."/>
            <person name="Labrenz M."/>
            <person name="Spormann A.M."/>
            <person name="Op den Camp H."/>
            <person name="Overmann J."/>
            <person name="Amann R."/>
            <person name="Jetten M.S.M."/>
            <person name="Mascher T."/>
            <person name="Medema M.H."/>
            <person name="Devos D.P."/>
            <person name="Kaster A.-K."/>
            <person name="Ovreas L."/>
            <person name="Rohde M."/>
            <person name="Galperin M.Y."/>
            <person name="Jogler C."/>
        </authorList>
    </citation>
    <scope>NUCLEOTIDE SEQUENCE [LARGE SCALE GENOMIC DNA]</scope>
    <source>
        <strain evidence="4 5">Pan153</strain>
    </source>
</reference>
<accession>A0A518FPY3</accession>
<evidence type="ECO:0000313" key="4">
    <source>
        <dbReference type="EMBL" id="QDV18406.1"/>
    </source>
</evidence>
<dbReference type="Gene3D" id="3.80.10.10">
    <property type="entry name" value="Ribonuclease Inhibitor"/>
    <property type="match status" value="3"/>
</dbReference>
<organism evidence="4 5">
    <name type="scientific">Gimesia panareensis</name>
    <dbReference type="NCBI Taxonomy" id="2527978"/>
    <lineage>
        <taxon>Bacteria</taxon>
        <taxon>Pseudomonadati</taxon>
        <taxon>Planctomycetota</taxon>
        <taxon>Planctomycetia</taxon>
        <taxon>Planctomycetales</taxon>
        <taxon>Planctomycetaceae</taxon>
        <taxon>Gimesia</taxon>
    </lineage>
</organism>